<dbReference type="InterPro" id="IPR000182">
    <property type="entry name" value="GNAT_dom"/>
</dbReference>
<dbReference type="SUPFAM" id="SSF55729">
    <property type="entry name" value="Acyl-CoA N-acyltransferases (Nat)"/>
    <property type="match status" value="1"/>
</dbReference>
<evidence type="ECO:0000313" key="2">
    <source>
        <dbReference type="EMBL" id="CAH1214757.1"/>
    </source>
</evidence>
<dbReference type="InterPro" id="IPR027365">
    <property type="entry name" value="GNAT_acetyltra_YdfB-like"/>
</dbReference>
<accession>A0ABN8GSR0</accession>
<dbReference type="Gene3D" id="3.40.630.30">
    <property type="match status" value="1"/>
</dbReference>
<reference evidence="2" key="1">
    <citation type="submission" date="2022-01" db="EMBL/GenBank/DDBJ databases">
        <authorList>
            <person name="Criscuolo A."/>
        </authorList>
    </citation>
    <scope>NUCLEOTIDE SEQUENCE</scope>
    <source>
        <strain evidence="2">CIP111893</strain>
    </source>
</reference>
<comment type="caution">
    <text evidence="2">The sequence shown here is derived from an EMBL/GenBank/DDBJ whole genome shotgun (WGS) entry which is preliminary data.</text>
</comment>
<proteinExistence type="predicted"/>
<dbReference type="EMBL" id="CAKMMF010000023">
    <property type="protein sequence ID" value="CAH1214757.1"/>
    <property type="molecule type" value="Genomic_DNA"/>
</dbReference>
<dbReference type="Pfam" id="PF12746">
    <property type="entry name" value="GNAT_acetyltran"/>
    <property type="match status" value="1"/>
</dbReference>
<evidence type="ECO:0000259" key="1">
    <source>
        <dbReference type="PROSITE" id="PS51186"/>
    </source>
</evidence>
<dbReference type="PANTHER" id="PTHR31143:SF2">
    <property type="entry name" value="FR47-LIKE DOMAIN-CONTAINING PROTEIN-RELATED"/>
    <property type="match status" value="1"/>
</dbReference>
<keyword evidence="3" id="KW-1185">Reference proteome</keyword>
<dbReference type="RefSeq" id="WP_236344201.1">
    <property type="nucleotide sequence ID" value="NZ_CAKMMF010000023.1"/>
</dbReference>
<dbReference type="PANTHER" id="PTHR31143">
    <property type="match status" value="1"/>
</dbReference>
<dbReference type="PROSITE" id="PS51186">
    <property type="entry name" value="GNAT"/>
    <property type="match status" value="1"/>
</dbReference>
<sequence>MILIDERNEWLASKLVRIDSDMMFAGVVAGNNPGKVWVDNQSAPSSAIVWSSGLGGFSFMGSASNSSFNGSIAMLIDNEIIPFLKSKDMNHFEFSVDSDDWCPIIYQLIGKRRIEESFQYVYKSSFELNGSLCTDHVEPFRMVEIDEALLLDLNNGEMKNADFLTNYIQQYWGTLPNYLGKGYGYAAVTEEQEIVSIAVSSAMFNATHVIGVETLEDYQRRGLSNSLVKLLLKKFKENNITAWWDCMESNIASQKTAEKAGLLKAYRYKINWFNFDPI</sequence>
<dbReference type="Proteomes" id="UP000838686">
    <property type="component" value="Unassembled WGS sequence"/>
</dbReference>
<name>A0ABN8GSR0_9BACL</name>
<organism evidence="2 3">
    <name type="scientific">Paenibacillus plantiphilus</name>
    <dbReference type="NCBI Taxonomy" id="2905650"/>
    <lineage>
        <taxon>Bacteria</taxon>
        <taxon>Bacillati</taxon>
        <taxon>Bacillota</taxon>
        <taxon>Bacilli</taxon>
        <taxon>Bacillales</taxon>
        <taxon>Paenibacillaceae</taxon>
        <taxon>Paenibacillus</taxon>
    </lineage>
</organism>
<dbReference type="InterPro" id="IPR016181">
    <property type="entry name" value="Acyl_CoA_acyltransferase"/>
</dbReference>
<gene>
    <name evidence="2" type="ORF">PAECIP111893_03844</name>
</gene>
<feature type="domain" description="N-acetyltransferase" evidence="1">
    <location>
        <begin position="138"/>
        <end position="278"/>
    </location>
</feature>
<evidence type="ECO:0000313" key="3">
    <source>
        <dbReference type="Proteomes" id="UP000838686"/>
    </source>
</evidence>
<protein>
    <recommendedName>
        <fullName evidence="1">N-acetyltransferase domain-containing protein</fullName>
    </recommendedName>
</protein>